<dbReference type="AlphaFoldDB" id="A0A0A9CAB2"/>
<proteinExistence type="predicted"/>
<accession>A0A0A9CAB2</accession>
<name>A0A0A9CAB2_ARUDO</name>
<protein>
    <submittedName>
        <fullName evidence="1">Uncharacterized protein</fullName>
    </submittedName>
</protein>
<sequence length="25" mass="2835">MMSKISQRQIIHNAFSLLFSGSLLL</sequence>
<reference evidence="1" key="1">
    <citation type="submission" date="2014-09" db="EMBL/GenBank/DDBJ databases">
        <authorList>
            <person name="Magalhaes I.L.F."/>
            <person name="Oliveira U."/>
            <person name="Santos F.R."/>
            <person name="Vidigal T.H.D.A."/>
            <person name="Brescovit A.D."/>
            <person name="Santos A.J."/>
        </authorList>
    </citation>
    <scope>NUCLEOTIDE SEQUENCE</scope>
    <source>
        <tissue evidence="1">Shoot tissue taken approximately 20 cm above the soil surface</tissue>
    </source>
</reference>
<evidence type="ECO:0000313" key="1">
    <source>
        <dbReference type="EMBL" id="JAD68447.1"/>
    </source>
</evidence>
<reference evidence="1" key="2">
    <citation type="journal article" date="2015" name="Data Brief">
        <title>Shoot transcriptome of the giant reed, Arundo donax.</title>
        <authorList>
            <person name="Barrero R.A."/>
            <person name="Guerrero F.D."/>
            <person name="Moolhuijzen P."/>
            <person name="Goolsby J.A."/>
            <person name="Tidwell J."/>
            <person name="Bellgard S.E."/>
            <person name="Bellgard M.I."/>
        </authorList>
    </citation>
    <scope>NUCLEOTIDE SEQUENCE</scope>
    <source>
        <tissue evidence="1">Shoot tissue taken approximately 20 cm above the soil surface</tissue>
    </source>
</reference>
<organism evidence="1">
    <name type="scientific">Arundo donax</name>
    <name type="common">Giant reed</name>
    <name type="synonym">Donax arundinaceus</name>
    <dbReference type="NCBI Taxonomy" id="35708"/>
    <lineage>
        <taxon>Eukaryota</taxon>
        <taxon>Viridiplantae</taxon>
        <taxon>Streptophyta</taxon>
        <taxon>Embryophyta</taxon>
        <taxon>Tracheophyta</taxon>
        <taxon>Spermatophyta</taxon>
        <taxon>Magnoliopsida</taxon>
        <taxon>Liliopsida</taxon>
        <taxon>Poales</taxon>
        <taxon>Poaceae</taxon>
        <taxon>PACMAD clade</taxon>
        <taxon>Arundinoideae</taxon>
        <taxon>Arundineae</taxon>
        <taxon>Arundo</taxon>
    </lineage>
</organism>
<dbReference type="EMBL" id="GBRH01229448">
    <property type="protein sequence ID" value="JAD68447.1"/>
    <property type="molecule type" value="Transcribed_RNA"/>
</dbReference>